<organism evidence="10 11">
    <name type="scientific">Cohnella xylanilytica</name>
    <dbReference type="NCBI Taxonomy" id="557555"/>
    <lineage>
        <taxon>Bacteria</taxon>
        <taxon>Bacillati</taxon>
        <taxon>Bacillota</taxon>
        <taxon>Bacilli</taxon>
        <taxon>Bacillales</taxon>
        <taxon>Paenibacillaceae</taxon>
        <taxon>Cohnella</taxon>
    </lineage>
</organism>
<keyword evidence="5 7" id="KW-0472">Membrane</keyword>
<dbReference type="Pfam" id="PF02687">
    <property type="entry name" value="FtsX"/>
    <property type="match status" value="1"/>
</dbReference>
<comment type="similarity">
    <text evidence="6">Belongs to the ABC-4 integral membrane protein family.</text>
</comment>
<proteinExistence type="inferred from homology"/>
<gene>
    <name evidence="10" type="ORF">H7B90_03270</name>
</gene>
<protein>
    <submittedName>
        <fullName evidence="10">ABC transporter permease</fullName>
    </submittedName>
</protein>
<evidence type="ECO:0000256" key="4">
    <source>
        <dbReference type="ARBA" id="ARBA00022989"/>
    </source>
</evidence>
<dbReference type="PANTHER" id="PTHR30572">
    <property type="entry name" value="MEMBRANE COMPONENT OF TRANSPORTER-RELATED"/>
    <property type="match status" value="1"/>
</dbReference>
<comment type="subcellular location">
    <subcellularLocation>
        <location evidence="1">Cell membrane</location>
        <topology evidence="1">Multi-pass membrane protein</topology>
    </subcellularLocation>
</comment>
<feature type="domain" description="MacB-like periplasmic core" evidence="9">
    <location>
        <begin position="21"/>
        <end position="281"/>
    </location>
</feature>
<evidence type="ECO:0000256" key="6">
    <source>
        <dbReference type="ARBA" id="ARBA00038076"/>
    </source>
</evidence>
<evidence type="ECO:0000313" key="10">
    <source>
        <dbReference type="EMBL" id="MBB6690414.1"/>
    </source>
</evidence>
<dbReference type="GO" id="GO:0022857">
    <property type="term" value="F:transmembrane transporter activity"/>
    <property type="evidence" value="ECO:0007669"/>
    <property type="project" value="TreeGrafter"/>
</dbReference>
<feature type="transmembrane region" description="Helical" evidence="7">
    <location>
        <begin position="352"/>
        <end position="376"/>
    </location>
</feature>
<dbReference type="AlphaFoldDB" id="A0A841TXP2"/>
<dbReference type="PANTHER" id="PTHR30572:SF4">
    <property type="entry name" value="ABC TRANSPORTER PERMEASE YTRF"/>
    <property type="match status" value="1"/>
</dbReference>
<sequence>MRLQDYISLGWDQLKRRMVVTLLCAMGIAIGSAAIIVALAFGESITHYAKVQMNSFLKMDEIHVSANGGGRSVEGSSVQEGLTAPKIELIRKLPHVRSAALFRTIDYLSFKVDDTKQGGLRLVQADLDKLAEYGFEFGQGSPSAQDNAIVITYAATFDLFDTRLAQLQAQGGDVGDSRDRLRVSYPLYQKRLILTQTIADANGIVQKTNEYPVRVVAVLKKPEGTVGYEGESIGYISEGLAERIMEGAKAGRDGRTAQEPELVIKVDQPSNVAGVESLIRKLNLQTQSNIHYEKETNDQFRIIRFIFGGAGAFILFVASISIVVAMTMSTYQRRRQIGIMKVLGANLKQIRNMFIVESALLGVVGGLAGILFSYWVIWAINIVLQRFAESDEILFISLWILPVGLLFALLTGVASGIYPAVKASRTDALTAIKRD</sequence>
<name>A0A841TXP2_9BACL</name>
<feature type="transmembrane region" description="Helical" evidence="7">
    <location>
        <begin position="20"/>
        <end position="42"/>
    </location>
</feature>
<evidence type="ECO:0000256" key="7">
    <source>
        <dbReference type="SAM" id="Phobius"/>
    </source>
</evidence>
<evidence type="ECO:0000313" key="11">
    <source>
        <dbReference type="Proteomes" id="UP000553776"/>
    </source>
</evidence>
<feature type="domain" description="ABC3 transporter permease C-terminal" evidence="8">
    <location>
        <begin position="311"/>
        <end position="427"/>
    </location>
</feature>
<evidence type="ECO:0000256" key="1">
    <source>
        <dbReference type="ARBA" id="ARBA00004651"/>
    </source>
</evidence>
<feature type="transmembrane region" description="Helical" evidence="7">
    <location>
        <begin position="396"/>
        <end position="418"/>
    </location>
</feature>
<dbReference type="GO" id="GO:0005886">
    <property type="term" value="C:plasma membrane"/>
    <property type="evidence" value="ECO:0007669"/>
    <property type="project" value="UniProtKB-SubCell"/>
</dbReference>
<keyword evidence="11" id="KW-1185">Reference proteome</keyword>
<dbReference type="RefSeq" id="WP_185134447.1">
    <property type="nucleotide sequence ID" value="NZ_JACJVR010000010.1"/>
</dbReference>
<dbReference type="EMBL" id="JACJVR010000010">
    <property type="protein sequence ID" value="MBB6690414.1"/>
    <property type="molecule type" value="Genomic_DNA"/>
</dbReference>
<keyword evidence="4 7" id="KW-1133">Transmembrane helix</keyword>
<dbReference type="InterPro" id="IPR050250">
    <property type="entry name" value="Macrolide_Exporter_MacB"/>
</dbReference>
<reference evidence="10 11" key="1">
    <citation type="submission" date="2020-08" db="EMBL/GenBank/DDBJ databases">
        <title>Cohnella phylogeny.</title>
        <authorList>
            <person name="Dunlap C."/>
        </authorList>
    </citation>
    <scope>NUCLEOTIDE SEQUENCE [LARGE SCALE GENOMIC DNA]</scope>
    <source>
        <strain evidence="10 11">DSM 25239</strain>
    </source>
</reference>
<dbReference type="InterPro" id="IPR025857">
    <property type="entry name" value="MacB_PCD"/>
</dbReference>
<comment type="caution">
    <text evidence="10">The sequence shown here is derived from an EMBL/GenBank/DDBJ whole genome shotgun (WGS) entry which is preliminary data.</text>
</comment>
<dbReference type="Proteomes" id="UP000553776">
    <property type="component" value="Unassembled WGS sequence"/>
</dbReference>
<keyword evidence="2" id="KW-1003">Cell membrane</keyword>
<evidence type="ECO:0000259" key="9">
    <source>
        <dbReference type="Pfam" id="PF12704"/>
    </source>
</evidence>
<dbReference type="Pfam" id="PF12704">
    <property type="entry name" value="MacB_PCD"/>
    <property type="match status" value="1"/>
</dbReference>
<evidence type="ECO:0000259" key="8">
    <source>
        <dbReference type="Pfam" id="PF02687"/>
    </source>
</evidence>
<dbReference type="InterPro" id="IPR003838">
    <property type="entry name" value="ABC3_permease_C"/>
</dbReference>
<evidence type="ECO:0000256" key="2">
    <source>
        <dbReference type="ARBA" id="ARBA00022475"/>
    </source>
</evidence>
<evidence type="ECO:0000256" key="5">
    <source>
        <dbReference type="ARBA" id="ARBA00023136"/>
    </source>
</evidence>
<evidence type="ECO:0000256" key="3">
    <source>
        <dbReference type="ARBA" id="ARBA00022692"/>
    </source>
</evidence>
<keyword evidence="3 7" id="KW-0812">Transmembrane</keyword>
<accession>A0A841TXP2</accession>
<feature type="transmembrane region" description="Helical" evidence="7">
    <location>
        <begin position="305"/>
        <end position="331"/>
    </location>
</feature>